<evidence type="ECO:0000256" key="1">
    <source>
        <dbReference type="SAM" id="Phobius"/>
    </source>
</evidence>
<sequence>MKKFATSMLALSLTSAFGLSLAQAATYQVIDKGEAASLEYTYGKQENNSGQMVIAGTTIYNFPVQFQYLTEAMLNNIITYANNNHELVFDLKDIEDEASLRAGDPTANDLAWTIKYLQSNSSNSLFQKIGNVVAMINNGNETKEIVVFDQFVTDTQVYTRSTTDYVNGITDQGWVYGNASAPFLPIAFTKEDGEAVTHWVRDFSNRGYYSPDSGETIIPLMPPEATYGGESAILDISDNNIAVGYASTSVDQEALDFIANEDGGCADPDRLLTIPIEVCIQQISEGMYNAEAFKWQLDASGIVTSEALGKLVTPHEDDPREYVSYAQAVNIHGVAVGYSHGWWNDDVTVPSDREQRNIYAVVFKNGEVKDFTADHKEHFNSRANDINNNGIATGHVETYINGSLRQKFYYVDTTVDDMKMVFPTDFFTGSSSTAYSINENNFIVGSGEVETHNDTGQNPRRRHGFIYDITNDLFSDLNTFLPCDSGYTIIEARSINENNEISATAVVKAPLRDAKGELYYDENGTQVFEDVLRAIKLAPIAGGSVEDCTETEEKVERQGAGTGAIGLIALLIAGVSRRLFVKSK</sequence>
<gene>
    <name evidence="3" type="ORF">HNQ55_001827</name>
</gene>
<comment type="caution">
    <text evidence="3">The sequence shown here is derived from an EMBL/GenBank/DDBJ whole genome shotgun (WGS) entry which is preliminary data.</text>
</comment>
<dbReference type="InterPro" id="IPR022562">
    <property type="entry name" value="DUF3466"/>
</dbReference>
<keyword evidence="1" id="KW-0812">Transmembrane</keyword>
<reference evidence="3 4" key="1">
    <citation type="submission" date="2020-08" db="EMBL/GenBank/DDBJ databases">
        <title>Genomic Encyclopedia of Type Strains, Phase IV (KMG-IV): sequencing the most valuable type-strain genomes for metagenomic binning, comparative biology and taxonomic classification.</title>
        <authorList>
            <person name="Goeker M."/>
        </authorList>
    </citation>
    <scope>NUCLEOTIDE SEQUENCE [LARGE SCALE GENOMIC DNA]</scope>
    <source>
        <strain evidence="3 4">DSM 26287</strain>
    </source>
</reference>
<organism evidence="3 4">
    <name type="scientific">Thalassotalea piscium</name>
    <dbReference type="NCBI Taxonomy" id="1230533"/>
    <lineage>
        <taxon>Bacteria</taxon>
        <taxon>Pseudomonadati</taxon>
        <taxon>Pseudomonadota</taxon>
        <taxon>Gammaproteobacteria</taxon>
        <taxon>Alteromonadales</taxon>
        <taxon>Colwelliaceae</taxon>
        <taxon>Thalassotalea</taxon>
    </lineage>
</organism>
<dbReference type="Proteomes" id="UP000537141">
    <property type="component" value="Unassembled WGS sequence"/>
</dbReference>
<feature type="signal peptide" evidence="2">
    <location>
        <begin position="1"/>
        <end position="24"/>
    </location>
</feature>
<proteinExistence type="predicted"/>
<name>A0A7X0NH40_9GAMM</name>
<keyword evidence="1" id="KW-0472">Membrane</keyword>
<dbReference type="EMBL" id="JACHHU010000012">
    <property type="protein sequence ID" value="MBB6543319.1"/>
    <property type="molecule type" value="Genomic_DNA"/>
</dbReference>
<evidence type="ECO:0000256" key="2">
    <source>
        <dbReference type="SAM" id="SignalP"/>
    </source>
</evidence>
<dbReference type="AlphaFoldDB" id="A0A7X0NH40"/>
<keyword evidence="4" id="KW-1185">Reference proteome</keyword>
<evidence type="ECO:0000313" key="3">
    <source>
        <dbReference type="EMBL" id="MBB6543319.1"/>
    </source>
</evidence>
<dbReference type="Pfam" id="PF11949">
    <property type="entry name" value="DUF3466"/>
    <property type="match status" value="1"/>
</dbReference>
<feature type="transmembrane region" description="Helical" evidence="1">
    <location>
        <begin position="560"/>
        <end position="580"/>
    </location>
</feature>
<protein>
    <recommendedName>
        <fullName evidence="5">DUF3466 family protein</fullName>
    </recommendedName>
</protein>
<evidence type="ECO:0000313" key="4">
    <source>
        <dbReference type="Proteomes" id="UP000537141"/>
    </source>
</evidence>
<evidence type="ECO:0008006" key="5">
    <source>
        <dbReference type="Google" id="ProtNLM"/>
    </source>
</evidence>
<dbReference type="RefSeq" id="WP_184424108.1">
    <property type="nucleotide sequence ID" value="NZ_AP027362.1"/>
</dbReference>
<keyword evidence="2" id="KW-0732">Signal</keyword>
<accession>A0A7X0NH40</accession>
<keyword evidence="1" id="KW-1133">Transmembrane helix</keyword>
<feature type="chain" id="PRO_5031182946" description="DUF3466 family protein" evidence="2">
    <location>
        <begin position="25"/>
        <end position="584"/>
    </location>
</feature>